<gene>
    <name evidence="2" type="ORF">AL705_02645</name>
</gene>
<name>A0A0M4MX69_9ACTN</name>
<evidence type="ECO:0000313" key="2">
    <source>
        <dbReference type="EMBL" id="ALE18743.1"/>
    </source>
</evidence>
<feature type="region of interest" description="Disordered" evidence="1">
    <location>
        <begin position="591"/>
        <end position="761"/>
    </location>
</feature>
<accession>A0A0M4MX69</accession>
<feature type="region of interest" description="Disordered" evidence="1">
    <location>
        <begin position="275"/>
        <end position="426"/>
    </location>
</feature>
<dbReference type="Proteomes" id="UP000068137">
    <property type="component" value="Chromosome"/>
</dbReference>
<sequence>MGGGYGVSVASIRAAIVFTLAEQNLKKVAFPPALVLNQLRPSMWRAEKLLVTNFLEFHTSQVEIFKHSIEDRHVALSNLNTVVQDCISDTNKVWRGEAAESARHQLHVLQKDIQAQAHIYEVSEHNIELGLKATLAMVQFAQAQAWIIAMTKRPIALDNVLRATSDSLMAMGGEGIDNVIGAALGKDKASKYGFKYSPGAAITSGIKGIRGGLGELVEGVKDMQRSTRISMNILDALCNLVASAEEELDRIWAIVWSKTKSGEKLSPDFTHQLKPVKVKGVEPPTSPKDRDIKCNPNPPLKELPKFTCPVPHEDESDGHEKRKSTPEPAPQEHHPKLVPPTGGGSNGGTGGGGTGGSGGNALPHPPIDPGDSGNNHQPLEPPVVYSPANPQQPHLPQTGHQEHMPGTGNGNPPYIPGRSNGTQSGTTQPAIINTIIQAGNRTAQMVHNELWNALMNGGMDAANPTATPGGDYTSTPGIGNAPFQNGMMPGVSPQPGGDMPMSHQPAYSGGLDMGMHSNGTMAARAGMYPGGEHTNPTAHVGYMSESGQANDSTTHASGNNPSWSLRIDGELGVEISVDSHGSISIETVDHDHPASSEATGGEDAHHTDGGDRDDEAHHDESAHGSDEHQHGEEQSDNYGKSAHHGNAGVHTEEADSVDEEKKDGDQPKVSTKEHGQRDAADSVEKAQKQDSEHGEQSSNDDASIDEKIHAKTTAEVHVHTQTAAVNQAPTEATPAEMPASPVASAVRSDVTDNGLSKAGMW</sequence>
<evidence type="ECO:0000256" key="1">
    <source>
        <dbReference type="SAM" id="MobiDB-lite"/>
    </source>
</evidence>
<dbReference type="STRING" id="1528099.AL705_02645"/>
<dbReference type="EMBL" id="CP012390">
    <property type="protein sequence ID" value="ALE18743.1"/>
    <property type="molecule type" value="Genomic_DNA"/>
</dbReference>
<evidence type="ECO:0000313" key="3">
    <source>
        <dbReference type="Proteomes" id="UP000068137"/>
    </source>
</evidence>
<organism evidence="2 3">
    <name type="scientific">Lawsonella clevelandensis</name>
    <dbReference type="NCBI Taxonomy" id="1528099"/>
    <lineage>
        <taxon>Bacteria</taxon>
        <taxon>Bacillati</taxon>
        <taxon>Actinomycetota</taxon>
        <taxon>Actinomycetes</taxon>
        <taxon>Mycobacteriales</taxon>
        <taxon>Lawsonellaceae</taxon>
        <taxon>Lawsonella</taxon>
    </lineage>
</organism>
<reference evidence="2 3" key="1">
    <citation type="journal article" date="2015" name="Genome Announc.">
        <title>Complete Genome Sequences for Two Strains of a Novel Fastidious, Partially Acid-Fast, Gram-Positive Corynebacterineae Bacterium, Derived from Human Clinical Samples.</title>
        <authorList>
            <person name="Nicholson A.C."/>
            <person name="Bell M."/>
            <person name="Humrighouse B.W."/>
            <person name="McQuiston J.R."/>
        </authorList>
    </citation>
    <scope>NUCLEOTIDE SEQUENCE [LARGE SCALE GENOMIC DNA]</scope>
    <source>
        <strain evidence="2 3">X1698</strain>
    </source>
</reference>
<feature type="compositionally biased region" description="Basic and acidic residues" evidence="1">
    <location>
        <begin position="659"/>
        <end position="695"/>
    </location>
</feature>
<feature type="compositionally biased region" description="Gly residues" evidence="1">
    <location>
        <begin position="341"/>
        <end position="359"/>
    </location>
</feature>
<feature type="compositionally biased region" description="Basic and acidic residues" evidence="1">
    <location>
        <begin position="602"/>
        <end position="633"/>
    </location>
</feature>
<protein>
    <submittedName>
        <fullName evidence="2">Uncharacterized protein</fullName>
    </submittedName>
</protein>
<feature type="compositionally biased region" description="Polar residues" evidence="1">
    <location>
        <begin position="388"/>
        <end position="399"/>
    </location>
</feature>
<dbReference type="AlphaFoldDB" id="A0A0M4MX69"/>
<feature type="compositionally biased region" description="Polar residues" evidence="1">
    <location>
        <begin position="545"/>
        <end position="563"/>
    </location>
</feature>
<feature type="compositionally biased region" description="Low complexity" evidence="1">
    <location>
        <begin position="728"/>
        <end position="741"/>
    </location>
</feature>
<proteinExistence type="predicted"/>
<feature type="compositionally biased region" description="Basic and acidic residues" evidence="1">
    <location>
        <begin position="318"/>
        <end position="335"/>
    </location>
</feature>
<feature type="compositionally biased region" description="Basic and acidic residues" evidence="1">
    <location>
        <begin position="704"/>
        <end position="718"/>
    </location>
</feature>
<feature type="region of interest" description="Disordered" evidence="1">
    <location>
        <begin position="533"/>
        <end position="565"/>
    </location>
</feature>
<dbReference type="RefSeq" id="WP_053961689.1">
    <property type="nucleotide sequence ID" value="NZ_CP012390.1"/>
</dbReference>
<dbReference type="KEGG" id="cbq:AL705_02645"/>